<accession>A0ABY5T7Q3</accession>
<reference evidence="1" key="1">
    <citation type="submission" date="2022-07" db="EMBL/GenBank/DDBJ databases">
        <authorList>
            <person name="Nishijima S."/>
        </authorList>
    </citation>
    <scope>NUCLEOTIDE SEQUENCE</scope>
    <source>
        <strain evidence="1">1827_77749</strain>
    </source>
</reference>
<sequence>MEELKEKGLTVNIEHYTGEKPIQIEFRTGEAAKAVESLPTKAPIKTNISGVISTPFDWLEKRIDTIDQKRATLVVNREKMEITLTVNEDDEYSRGIIKGTVEFSDVFEKFGINNAESGWVPSKLGQFLRLNRGVFEDKEKCMVLVSTLKNFTAKAKTEIQKQRDPSGSMAEVYRSQVESNLPKSFTVNIPIFKGTAKTNIEVEFDHYLSNGEVLLQLVSPGANELCEEYRDRCLDDVIEKIRKIATDIPVLEV</sequence>
<protein>
    <submittedName>
        <fullName evidence="1">Uncharacterized protein</fullName>
    </submittedName>
</protein>
<evidence type="ECO:0000313" key="2">
    <source>
        <dbReference type="Proteomes" id="UP001160508"/>
    </source>
</evidence>
<dbReference type="Proteomes" id="UP001160508">
    <property type="component" value="Segment"/>
</dbReference>
<organism evidence="1 2">
    <name type="scientific">Bacteriophage sp</name>
    <dbReference type="NCBI Taxonomy" id="38018"/>
    <lineage>
        <taxon>Viruses</taxon>
    </lineage>
</organism>
<proteinExistence type="predicted"/>
<dbReference type="EMBL" id="OP031061">
    <property type="protein sequence ID" value="UVN06021.1"/>
    <property type="molecule type" value="Genomic_DNA"/>
</dbReference>
<name>A0ABY5T7Q3_9VIRU</name>
<keyword evidence="2" id="KW-1185">Reference proteome</keyword>
<evidence type="ECO:0000313" key="1">
    <source>
        <dbReference type="EMBL" id="UVN06021.1"/>
    </source>
</evidence>